<sequence>VQLGSRERLLAFCEAVQRRSPVGSYTKPIAGTTPGYASEVGSDLPLQSPHKFIVF</sequence>
<name>A0A392S8T5_9FABA</name>
<dbReference type="PANTHER" id="PTHR46658">
    <property type="entry name" value="CYS OR MET METABOLISM PYRIDOXAL-PHOSPHATE-DEPENDENT ENZYME"/>
    <property type="match status" value="1"/>
</dbReference>
<dbReference type="Proteomes" id="UP000265520">
    <property type="component" value="Unassembled WGS sequence"/>
</dbReference>
<dbReference type="AlphaFoldDB" id="A0A392S8T5"/>
<reference evidence="1 2" key="1">
    <citation type="journal article" date="2018" name="Front. Plant Sci.">
        <title>Red Clover (Trifolium pratense) and Zigzag Clover (T. medium) - A Picture of Genomic Similarities and Differences.</title>
        <authorList>
            <person name="Dluhosova J."/>
            <person name="Istvanek J."/>
            <person name="Nedelnik J."/>
            <person name="Repkova J."/>
        </authorList>
    </citation>
    <scope>NUCLEOTIDE SEQUENCE [LARGE SCALE GENOMIC DNA]</scope>
    <source>
        <strain evidence="2">cv. 10/8</strain>
        <tissue evidence="1">Leaf</tissue>
    </source>
</reference>
<dbReference type="Pfam" id="PF06838">
    <property type="entry name" value="Met_gamma_lyase"/>
    <property type="match status" value="1"/>
</dbReference>
<comment type="caution">
    <text evidence="1">The sequence shown here is derived from an EMBL/GenBank/DDBJ whole genome shotgun (WGS) entry which is preliminary data.</text>
</comment>
<keyword evidence="2" id="KW-1185">Reference proteome</keyword>
<organism evidence="1 2">
    <name type="scientific">Trifolium medium</name>
    <dbReference type="NCBI Taxonomy" id="97028"/>
    <lineage>
        <taxon>Eukaryota</taxon>
        <taxon>Viridiplantae</taxon>
        <taxon>Streptophyta</taxon>
        <taxon>Embryophyta</taxon>
        <taxon>Tracheophyta</taxon>
        <taxon>Spermatophyta</taxon>
        <taxon>Magnoliopsida</taxon>
        <taxon>eudicotyledons</taxon>
        <taxon>Gunneridae</taxon>
        <taxon>Pentapetalae</taxon>
        <taxon>rosids</taxon>
        <taxon>fabids</taxon>
        <taxon>Fabales</taxon>
        <taxon>Fabaceae</taxon>
        <taxon>Papilionoideae</taxon>
        <taxon>50 kb inversion clade</taxon>
        <taxon>NPAAA clade</taxon>
        <taxon>Hologalegina</taxon>
        <taxon>IRL clade</taxon>
        <taxon>Trifolieae</taxon>
        <taxon>Trifolium</taxon>
    </lineage>
</organism>
<dbReference type="EMBL" id="LXQA010328818">
    <property type="protein sequence ID" value="MCI44305.1"/>
    <property type="molecule type" value="Genomic_DNA"/>
</dbReference>
<dbReference type="InterPro" id="IPR009651">
    <property type="entry name" value="Met_g_lyase_put"/>
</dbReference>
<evidence type="ECO:0000313" key="1">
    <source>
        <dbReference type="EMBL" id="MCI44305.1"/>
    </source>
</evidence>
<dbReference type="Gene3D" id="3.90.1150.60">
    <property type="entry name" value="Methioning gamme-lyase, C-terminal domain"/>
    <property type="match status" value="1"/>
</dbReference>
<proteinExistence type="predicted"/>
<evidence type="ECO:0000313" key="2">
    <source>
        <dbReference type="Proteomes" id="UP000265520"/>
    </source>
</evidence>
<dbReference type="PANTHER" id="PTHR46658:SF1">
    <property type="entry name" value="CYS OR MET METABOLISM PYRIDOXAL-PHOSPHATE-DEPENDENT ENZYME"/>
    <property type="match status" value="1"/>
</dbReference>
<feature type="non-terminal residue" evidence="1">
    <location>
        <position position="1"/>
    </location>
</feature>
<protein>
    <submittedName>
        <fullName evidence="1">Aluminum resistance protein</fullName>
    </submittedName>
</protein>
<accession>A0A392S8T5</accession>